<dbReference type="Proteomes" id="UP000001695">
    <property type="component" value="Chromosome"/>
</dbReference>
<feature type="transmembrane region" description="Helical" evidence="11">
    <location>
        <begin position="178"/>
        <end position="197"/>
    </location>
</feature>
<accession>B2IGT6</accession>
<dbReference type="PROSITE" id="PS50885">
    <property type="entry name" value="HAMP"/>
    <property type="match status" value="1"/>
</dbReference>
<dbReference type="Pfam" id="PF02518">
    <property type="entry name" value="HATPase_c"/>
    <property type="match status" value="1"/>
</dbReference>
<evidence type="ECO:0000256" key="7">
    <source>
        <dbReference type="ARBA" id="ARBA00022777"/>
    </source>
</evidence>
<feature type="domain" description="Histidine kinase" evidence="12">
    <location>
        <begin position="259"/>
        <end position="463"/>
    </location>
</feature>
<keyword evidence="15" id="KW-1185">Reference proteome</keyword>
<evidence type="ECO:0000256" key="2">
    <source>
        <dbReference type="ARBA" id="ARBA00004370"/>
    </source>
</evidence>
<reference evidence="14 15" key="2">
    <citation type="journal article" date="2010" name="J. Bacteriol.">
        <title>Complete genome sequence of Beijerinckia indica subsp. indica.</title>
        <authorList>
            <person name="Tamas I."/>
            <person name="Dedysh S.N."/>
            <person name="Liesack W."/>
            <person name="Stott M.B."/>
            <person name="Alam M."/>
            <person name="Murrell J.C."/>
            <person name="Dunfield P.F."/>
        </authorList>
    </citation>
    <scope>NUCLEOTIDE SEQUENCE [LARGE SCALE GENOMIC DNA]</scope>
    <source>
        <strain evidence="15">ATCC 9039 / DSM 1715 / NCIMB 8712</strain>
    </source>
</reference>
<dbReference type="SUPFAM" id="SSF47384">
    <property type="entry name" value="Homodimeric domain of signal transducing histidine kinase"/>
    <property type="match status" value="1"/>
</dbReference>
<comment type="catalytic activity">
    <reaction evidence="1">
        <text>ATP + protein L-histidine = ADP + protein N-phospho-L-histidine.</text>
        <dbReference type="EC" id="2.7.13.3"/>
    </reaction>
</comment>
<dbReference type="InterPro" id="IPR004358">
    <property type="entry name" value="Sig_transdc_His_kin-like_C"/>
</dbReference>
<evidence type="ECO:0000313" key="15">
    <source>
        <dbReference type="Proteomes" id="UP000001695"/>
    </source>
</evidence>
<protein>
    <recommendedName>
        <fullName evidence="3">histidine kinase</fullName>
        <ecNumber evidence="3">2.7.13.3</ecNumber>
    </recommendedName>
</protein>
<name>B2IGT6_BEII9</name>
<dbReference type="PANTHER" id="PTHR45436:SF5">
    <property type="entry name" value="SENSOR HISTIDINE KINASE TRCS"/>
    <property type="match status" value="1"/>
</dbReference>
<dbReference type="KEGG" id="bid:Bind_2229"/>
<keyword evidence="8 11" id="KW-1133">Transmembrane helix</keyword>
<evidence type="ECO:0000256" key="11">
    <source>
        <dbReference type="SAM" id="Phobius"/>
    </source>
</evidence>
<reference evidence="15" key="1">
    <citation type="submission" date="2008-03" db="EMBL/GenBank/DDBJ databases">
        <title>Complete sequence of chromosome of Beijerinckia indica subsp. indica ATCC 9039.</title>
        <authorList>
            <consortium name="US DOE Joint Genome Institute"/>
            <person name="Copeland A."/>
            <person name="Lucas S."/>
            <person name="Lapidus A."/>
            <person name="Glavina del Rio T."/>
            <person name="Dalin E."/>
            <person name="Tice H."/>
            <person name="Bruce D."/>
            <person name="Goodwin L."/>
            <person name="Pitluck S."/>
            <person name="LaButti K."/>
            <person name="Schmutz J."/>
            <person name="Larimer F."/>
            <person name="Land M."/>
            <person name="Hauser L."/>
            <person name="Kyrpides N."/>
            <person name="Mikhailova N."/>
            <person name="Dunfield P.F."/>
            <person name="Dedysh S.N."/>
            <person name="Liesack W."/>
            <person name="Saw J.H."/>
            <person name="Alam M."/>
            <person name="Chen Y."/>
            <person name="Murrell J.C."/>
            <person name="Richardson P."/>
        </authorList>
    </citation>
    <scope>NUCLEOTIDE SEQUENCE [LARGE SCALE GENOMIC DNA]</scope>
    <source>
        <strain evidence="15">ATCC 9039 / DSM 1715 / NCIMB 8712</strain>
    </source>
</reference>
<sequence length="463" mass="50917">MKLQPPGSIAARLFFLAVILSFTILLIAGIVLSTLYQKNEEMSFDERLGVYLRALIVDLATPPSQSDTEERQNDPDKLGDPQFDLALSGWYWQITRLDGAEPQIRTSRSLFAAKLPKLADLGVPAGIGGARHGYAIGPDERRLRIVERIIDAGDQGIYLVQIAATTEELDQHIFSFELALSVTFLLLALALIGSTWLQLRYGLRPLRDLREGVVAIRRGEKERIEGSFPSDLAPLADELNLMIASNREVVERARTQVGNLAHALKTPLSVIVNEADGEQTNFAAKVREQALLMRDHVTYYLNRARAAVRAGTLGSATPIEPVVAAMQRTFGKIYRDRNLTFETDVPTSLKFKGEKQDLEEMIGNLVDNAQKWAVSTVTLRAEGELTNEDRKFLRITIDDDGPGLAAELRAEAIKRGRRLDETKPGSGLGLSIVTDLAALYGGALTLDVSPARGLRAQLRLPAA</sequence>
<keyword evidence="4" id="KW-0597">Phosphoprotein</keyword>
<feature type="transmembrane region" description="Helical" evidence="11">
    <location>
        <begin position="12"/>
        <end position="36"/>
    </location>
</feature>
<keyword evidence="6 11" id="KW-0812">Transmembrane</keyword>
<dbReference type="InterPro" id="IPR036890">
    <property type="entry name" value="HATPase_C_sf"/>
</dbReference>
<dbReference type="AlphaFoldDB" id="B2IGT6"/>
<evidence type="ECO:0000313" key="14">
    <source>
        <dbReference type="EMBL" id="ACB95847.1"/>
    </source>
</evidence>
<dbReference type="GO" id="GO:0000155">
    <property type="term" value="F:phosphorelay sensor kinase activity"/>
    <property type="evidence" value="ECO:0007669"/>
    <property type="project" value="InterPro"/>
</dbReference>
<dbReference type="InterPro" id="IPR003594">
    <property type="entry name" value="HATPase_dom"/>
</dbReference>
<dbReference type="eggNOG" id="COG0642">
    <property type="taxonomic scope" value="Bacteria"/>
</dbReference>
<dbReference type="Gene3D" id="1.10.287.130">
    <property type="match status" value="1"/>
</dbReference>
<dbReference type="PANTHER" id="PTHR45436">
    <property type="entry name" value="SENSOR HISTIDINE KINASE YKOH"/>
    <property type="match status" value="1"/>
</dbReference>
<evidence type="ECO:0000256" key="5">
    <source>
        <dbReference type="ARBA" id="ARBA00022679"/>
    </source>
</evidence>
<proteinExistence type="predicted"/>
<keyword evidence="9" id="KW-0902">Two-component regulatory system</keyword>
<evidence type="ECO:0000256" key="1">
    <source>
        <dbReference type="ARBA" id="ARBA00000085"/>
    </source>
</evidence>
<feature type="domain" description="HAMP" evidence="13">
    <location>
        <begin position="200"/>
        <end position="251"/>
    </location>
</feature>
<evidence type="ECO:0000256" key="8">
    <source>
        <dbReference type="ARBA" id="ARBA00022989"/>
    </source>
</evidence>
<keyword evidence="10 11" id="KW-0472">Membrane</keyword>
<evidence type="ECO:0000259" key="13">
    <source>
        <dbReference type="PROSITE" id="PS50885"/>
    </source>
</evidence>
<dbReference type="InterPro" id="IPR036097">
    <property type="entry name" value="HisK_dim/P_sf"/>
</dbReference>
<dbReference type="Gene3D" id="3.30.565.10">
    <property type="entry name" value="Histidine kinase-like ATPase, C-terminal domain"/>
    <property type="match status" value="1"/>
</dbReference>
<evidence type="ECO:0000256" key="3">
    <source>
        <dbReference type="ARBA" id="ARBA00012438"/>
    </source>
</evidence>
<organism evidence="14 15">
    <name type="scientific">Beijerinckia indica subsp. indica (strain ATCC 9039 / DSM 1715 / NCIMB 8712)</name>
    <dbReference type="NCBI Taxonomy" id="395963"/>
    <lineage>
        <taxon>Bacteria</taxon>
        <taxon>Pseudomonadati</taxon>
        <taxon>Pseudomonadota</taxon>
        <taxon>Alphaproteobacteria</taxon>
        <taxon>Hyphomicrobiales</taxon>
        <taxon>Beijerinckiaceae</taxon>
        <taxon>Beijerinckia</taxon>
    </lineage>
</organism>
<dbReference type="InterPro" id="IPR005467">
    <property type="entry name" value="His_kinase_dom"/>
</dbReference>
<comment type="subcellular location">
    <subcellularLocation>
        <location evidence="2">Membrane</location>
    </subcellularLocation>
</comment>
<dbReference type="PRINTS" id="PR00344">
    <property type="entry name" value="BCTRLSENSOR"/>
</dbReference>
<dbReference type="STRING" id="395963.Bind_2229"/>
<dbReference type="PROSITE" id="PS50109">
    <property type="entry name" value="HIS_KIN"/>
    <property type="match status" value="1"/>
</dbReference>
<keyword evidence="7 14" id="KW-0418">Kinase</keyword>
<dbReference type="RefSeq" id="WP_012385202.1">
    <property type="nucleotide sequence ID" value="NC_010581.1"/>
</dbReference>
<evidence type="ECO:0000256" key="6">
    <source>
        <dbReference type="ARBA" id="ARBA00022692"/>
    </source>
</evidence>
<dbReference type="SMART" id="SM00387">
    <property type="entry name" value="HATPase_c"/>
    <property type="match status" value="1"/>
</dbReference>
<evidence type="ECO:0000256" key="9">
    <source>
        <dbReference type="ARBA" id="ARBA00023012"/>
    </source>
</evidence>
<dbReference type="EC" id="2.7.13.3" evidence="3"/>
<dbReference type="HOGENOM" id="CLU_000445_42_3_5"/>
<dbReference type="EMBL" id="CP001016">
    <property type="protein sequence ID" value="ACB95847.1"/>
    <property type="molecule type" value="Genomic_DNA"/>
</dbReference>
<keyword evidence="5" id="KW-0808">Transferase</keyword>
<evidence type="ECO:0000256" key="4">
    <source>
        <dbReference type="ARBA" id="ARBA00022553"/>
    </source>
</evidence>
<dbReference type="GO" id="GO:0005886">
    <property type="term" value="C:plasma membrane"/>
    <property type="evidence" value="ECO:0007669"/>
    <property type="project" value="TreeGrafter"/>
</dbReference>
<evidence type="ECO:0000256" key="10">
    <source>
        <dbReference type="ARBA" id="ARBA00023136"/>
    </source>
</evidence>
<dbReference type="SUPFAM" id="SSF55874">
    <property type="entry name" value="ATPase domain of HSP90 chaperone/DNA topoisomerase II/histidine kinase"/>
    <property type="match status" value="1"/>
</dbReference>
<dbReference type="InterPro" id="IPR050428">
    <property type="entry name" value="TCS_sensor_his_kinase"/>
</dbReference>
<dbReference type="InterPro" id="IPR003660">
    <property type="entry name" value="HAMP_dom"/>
</dbReference>
<gene>
    <name evidence="14" type="ordered locus">Bind_2229</name>
</gene>
<evidence type="ECO:0000259" key="12">
    <source>
        <dbReference type="PROSITE" id="PS50109"/>
    </source>
</evidence>